<dbReference type="Gene3D" id="3.20.20.80">
    <property type="entry name" value="Glycosidases"/>
    <property type="match status" value="1"/>
</dbReference>
<dbReference type="EMBL" id="JBHTAI010000008">
    <property type="protein sequence ID" value="MFC7149679.1"/>
    <property type="molecule type" value="Genomic_DNA"/>
</dbReference>
<dbReference type="InterPro" id="IPR024745">
    <property type="entry name" value="GH44_cat"/>
</dbReference>
<feature type="compositionally biased region" description="Acidic residues" evidence="1">
    <location>
        <begin position="197"/>
        <end position="219"/>
    </location>
</feature>
<dbReference type="SMART" id="SM00635">
    <property type="entry name" value="BID_2"/>
    <property type="match status" value="1"/>
</dbReference>
<evidence type="ECO:0000313" key="3">
    <source>
        <dbReference type="EMBL" id="MFC7149679.1"/>
    </source>
</evidence>
<dbReference type="SUPFAM" id="SSF49785">
    <property type="entry name" value="Galactose-binding domain-like"/>
    <property type="match status" value="1"/>
</dbReference>
<gene>
    <name evidence="3" type="ORF">ACFQMJ_14230</name>
</gene>
<dbReference type="SUPFAM" id="SSF51445">
    <property type="entry name" value="(Trans)glycosidases"/>
    <property type="match status" value="1"/>
</dbReference>
<reference evidence="4" key="1">
    <citation type="journal article" date="2019" name="Int. J. Syst. Evol. Microbiol.">
        <title>The Global Catalogue of Microorganisms (GCM) 10K type strain sequencing project: providing services to taxonomists for standard genome sequencing and annotation.</title>
        <authorList>
            <consortium name="The Broad Institute Genomics Platform"/>
            <consortium name="The Broad Institute Genome Sequencing Center for Infectious Disease"/>
            <person name="Wu L."/>
            <person name="Ma J."/>
        </authorList>
    </citation>
    <scope>NUCLEOTIDE SEQUENCE [LARGE SCALE GENOMIC DNA]</scope>
    <source>
        <strain evidence="4">KCTC 12907</strain>
    </source>
</reference>
<accession>A0ABW2FC34</accession>
<keyword evidence="4" id="KW-1185">Reference proteome</keyword>
<dbReference type="Pfam" id="PF02368">
    <property type="entry name" value="Big_2"/>
    <property type="match status" value="1"/>
</dbReference>
<feature type="domain" description="BIG2" evidence="2">
    <location>
        <begin position="390"/>
        <end position="470"/>
    </location>
</feature>
<name>A0ABW2FC34_9BACL</name>
<dbReference type="Gene3D" id="2.60.40.1080">
    <property type="match status" value="1"/>
</dbReference>
<dbReference type="Gene3D" id="2.60.40.1180">
    <property type="entry name" value="Golgi alpha-mannosidase II"/>
    <property type="match status" value="1"/>
</dbReference>
<comment type="caution">
    <text evidence="3">The sequence shown here is derived from an EMBL/GenBank/DDBJ whole genome shotgun (WGS) entry which is preliminary data.</text>
</comment>
<dbReference type="RefSeq" id="WP_378049057.1">
    <property type="nucleotide sequence ID" value="NZ_JBHMDN010000020.1"/>
</dbReference>
<dbReference type="SUPFAM" id="SSF49373">
    <property type="entry name" value="Invasin/intimin cell-adhesion fragments"/>
    <property type="match status" value="1"/>
</dbReference>
<sequence length="1147" mass="125476">MNSGIENGKLRKKTKGWLLLSVLLLLTNAWGLGPDNRAEASSDKLIIYEEQLNEAFEDYSWAQVDLAESGVVHGGSRSIRMKPDDDDGLYLYSNRAIFTADYSALEFWANGGAGGGQQLEIVLQSGGEPIVALPLSASSFVRDQWTKVSVDLQGLQTIAGVFDGILIRGTAGKQQADVYLDDLMLLGGPKEDQESPGSEDDPVVVPDESEEPSTGEDETPAGGGTHSPEYGEADIMVYEDNGLNPAFQDNSWAQHNWQDTAYVYAGESAVSFDPGNRGGLYMYKDSGVVEVKAYDRLVFWINGGAAGGQRIDLVFNSGGEEAARMDVGGLIEGGRIPAKGWTQVTVDLQALQLKNGIFDGILFQGAKDGAQAAVYLDDIQLLEKYVAPPALIEGVLSQYGMVLAPGDQAALSFEARYADGTSADVSRQAVWTSSDPSVATVEQGTLTAVGAGLVKITAAYGEANAAMYAQVTNYEAEPVFDDHLAAGYSDWSWGTQNFANSAPVASGSRSISFAAKGYEGIWMHRDVTMDLTGFYGLTLKVYGGSGGGQQLRVNLMDGRNFVGDFDLSVQLPEGVPADRWTEVKLKFADLGMSELSFDGIVVSAWGEEDQGTVYFDDVSLLKTTSPIQLPEPELPAVQVTIDSAQPLNTLSPGIFGLNFEDSPSDNRSEIRVPIKRWGGNQMTRYNWQLNTTNRGGDWYFLNVPYDDEGPSKLPEETLSDRFIRDSIDTDTEVLLQLPTIGWTPKSREIGWSFSERKYGEQQSDECDWREEWCRADAGNGKRKDGSYLTGNDPEDTSKQVGPDFIADWVEHVQSRFGDAVHNYALDNEPMLWGHAHWDVHPQMTTYDEVWDYTQAYGQAVKEADPQANIFGPVPWGWCEYFYSALDGCSPGPDMDAHDGKPYLEWLLGKNEDYREQNGVRLIDTLDIHYYPAEDNVAFSSDESPAMTKRRFNSLKSLYDPDFVDPSSWIQEPVRLIPRMRELIDGTSPGMKLSISEYNFGDGSGIGSGLAQAEALALFAREGVDYAMRWGALEADTPLEDAFKLYLDYDGQGSRVEGEVVGTSSSNRDAVGAYTIVSPQGRTFVLLFNKDSAPRQTSLTADSSLSGTAEVYRFEARKRLYKAGDVQVADEGLTLTLPAKSATLLAIN</sequence>
<evidence type="ECO:0000313" key="4">
    <source>
        <dbReference type="Proteomes" id="UP001596378"/>
    </source>
</evidence>
<keyword evidence="3" id="KW-0378">Hydrolase</keyword>
<evidence type="ECO:0000259" key="2">
    <source>
        <dbReference type="SMART" id="SM00635"/>
    </source>
</evidence>
<dbReference type="InterPro" id="IPR008964">
    <property type="entry name" value="Invasin/intimin_cell_adhesion"/>
</dbReference>
<dbReference type="Proteomes" id="UP001596378">
    <property type="component" value="Unassembled WGS sequence"/>
</dbReference>
<dbReference type="Pfam" id="PF12891">
    <property type="entry name" value="Glyco_hydro_44"/>
    <property type="match status" value="1"/>
</dbReference>
<evidence type="ECO:0000256" key="1">
    <source>
        <dbReference type="SAM" id="MobiDB-lite"/>
    </source>
</evidence>
<dbReference type="InterPro" id="IPR013780">
    <property type="entry name" value="Glyco_hydro_b"/>
</dbReference>
<proteinExistence type="predicted"/>
<dbReference type="GO" id="GO:0016787">
    <property type="term" value="F:hydrolase activity"/>
    <property type="evidence" value="ECO:0007669"/>
    <property type="project" value="UniProtKB-KW"/>
</dbReference>
<dbReference type="InterPro" id="IPR003343">
    <property type="entry name" value="Big_2"/>
</dbReference>
<dbReference type="InterPro" id="IPR008979">
    <property type="entry name" value="Galactose-bd-like_sf"/>
</dbReference>
<dbReference type="Gene3D" id="2.60.120.430">
    <property type="entry name" value="Galactose-binding lectin"/>
    <property type="match status" value="3"/>
</dbReference>
<feature type="region of interest" description="Disordered" evidence="1">
    <location>
        <begin position="187"/>
        <end position="230"/>
    </location>
</feature>
<organism evidence="3 4">
    <name type="scientific">Cohnella cellulosilytica</name>
    <dbReference type="NCBI Taxonomy" id="986710"/>
    <lineage>
        <taxon>Bacteria</taxon>
        <taxon>Bacillati</taxon>
        <taxon>Bacillota</taxon>
        <taxon>Bacilli</taxon>
        <taxon>Bacillales</taxon>
        <taxon>Paenibacillaceae</taxon>
        <taxon>Cohnella</taxon>
    </lineage>
</organism>
<dbReference type="InterPro" id="IPR017853">
    <property type="entry name" value="GH"/>
</dbReference>
<protein>
    <submittedName>
        <fullName evidence="3">Glycoside hydrolase family 44 protein</fullName>
    </submittedName>
</protein>